<dbReference type="SUPFAM" id="SSF53098">
    <property type="entry name" value="Ribonuclease H-like"/>
    <property type="match status" value="2"/>
</dbReference>
<dbReference type="GO" id="GO:0004519">
    <property type="term" value="F:endonuclease activity"/>
    <property type="evidence" value="ECO:0007669"/>
    <property type="project" value="UniProtKB-KW"/>
</dbReference>
<dbReference type="GO" id="GO:0015074">
    <property type="term" value="P:DNA integration"/>
    <property type="evidence" value="ECO:0007669"/>
    <property type="project" value="InterPro"/>
</dbReference>
<dbReference type="PANTHER" id="PTHR37984">
    <property type="entry name" value="PROTEIN CBG26694"/>
    <property type="match status" value="1"/>
</dbReference>
<dbReference type="FunFam" id="3.30.70.270:FF:000020">
    <property type="entry name" value="Transposon Tf2-6 polyprotein-like Protein"/>
    <property type="match status" value="1"/>
</dbReference>
<dbReference type="InterPro" id="IPR043128">
    <property type="entry name" value="Rev_trsase/Diguanyl_cyclase"/>
</dbReference>
<evidence type="ECO:0000256" key="5">
    <source>
        <dbReference type="ARBA" id="ARBA00022759"/>
    </source>
</evidence>
<comment type="caution">
    <text evidence="11">The sequence shown here is derived from an EMBL/GenBank/DDBJ whole genome shotgun (WGS) entry which is preliminary data.</text>
</comment>
<dbReference type="GO" id="GO:0016787">
    <property type="term" value="F:hydrolase activity"/>
    <property type="evidence" value="ECO:0007669"/>
    <property type="project" value="UniProtKB-KW"/>
</dbReference>
<dbReference type="CDD" id="cd01647">
    <property type="entry name" value="RT_LTR"/>
    <property type="match status" value="1"/>
</dbReference>
<dbReference type="CDD" id="cd09274">
    <property type="entry name" value="RNase_HI_RT_Ty3"/>
    <property type="match status" value="1"/>
</dbReference>
<reference evidence="11" key="1">
    <citation type="journal article" date="2019" name="Sci. Rep.">
        <title>Draft genome of Tanacetum cinerariifolium, the natural source of mosquito coil.</title>
        <authorList>
            <person name="Yamashiro T."/>
            <person name="Shiraishi A."/>
            <person name="Satake H."/>
            <person name="Nakayama K."/>
        </authorList>
    </citation>
    <scope>NUCLEOTIDE SEQUENCE</scope>
</reference>
<keyword evidence="7" id="KW-0695">RNA-directed DNA polymerase</keyword>
<dbReference type="GO" id="GO:0003676">
    <property type="term" value="F:nucleic acid binding"/>
    <property type="evidence" value="ECO:0007669"/>
    <property type="project" value="InterPro"/>
</dbReference>
<dbReference type="InterPro" id="IPR050951">
    <property type="entry name" value="Retrovirus_Pol_polyprotein"/>
</dbReference>
<dbReference type="Gene3D" id="3.30.420.10">
    <property type="entry name" value="Ribonuclease H-like superfamily/Ribonuclease H"/>
    <property type="match status" value="2"/>
</dbReference>
<keyword evidence="8" id="KW-0175">Coiled coil</keyword>
<evidence type="ECO:0000256" key="4">
    <source>
        <dbReference type="ARBA" id="ARBA00022722"/>
    </source>
</evidence>
<dbReference type="PANTHER" id="PTHR37984:SF5">
    <property type="entry name" value="PROTEIN NYNRIN-LIKE"/>
    <property type="match status" value="1"/>
</dbReference>
<dbReference type="Pfam" id="PF13650">
    <property type="entry name" value="Asp_protease_2"/>
    <property type="match status" value="1"/>
</dbReference>
<name>A0A6L2JUP9_TANCI</name>
<keyword evidence="6" id="KW-0378">Hydrolase</keyword>
<dbReference type="Gene3D" id="1.10.340.70">
    <property type="match status" value="1"/>
</dbReference>
<dbReference type="InterPro" id="IPR012337">
    <property type="entry name" value="RNaseH-like_sf"/>
</dbReference>
<dbReference type="InterPro" id="IPR043502">
    <property type="entry name" value="DNA/RNA_pol_sf"/>
</dbReference>
<evidence type="ECO:0000256" key="7">
    <source>
        <dbReference type="ARBA" id="ARBA00022918"/>
    </source>
</evidence>
<dbReference type="InterPro" id="IPR041373">
    <property type="entry name" value="RT_RNaseH"/>
</dbReference>
<evidence type="ECO:0000256" key="3">
    <source>
        <dbReference type="ARBA" id="ARBA00022695"/>
    </source>
</evidence>
<dbReference type="SUPFAM" id="SSF56672">
    <property type="entry name" value="DNA/RNA polymerases"/>
    <property type="match status" value="2"/>
</dbReference>
<evidence type="ECO:0000259" key="10">
    <source>
        <dbReference type="PROSITE" id="PS50994"/>
    </source>
</evidence>
<feature type="coiled-coil region" evidence="8">
    <location>
        <begin position="323"/>
        <end position="354"/>
    </location>
</feature>
<dbReference type="Gene3D" id="3.10.10.10">
    <property type="entry name" value="HIV Type 1 Reverse Transcriptase, subunit A, domain 1"/>
    <property type="match status" value="1"/>
</dbReference>
<keyword evidence="3" id="KW-0548">Nucleotidyltransferase</keyword>
<dbReference type="InterPro" id="IPR021109">
    <property type="entry name" value="Peptidase_aspartic_dom_sf"/>
</dbReference>
<evidence type="ECO:0000256" key="1">
    <source>
        <dbReference type="ARBA" id="ARBA00012493"/>
    </source>
</evidence>
<gene>
    <name evidence="11" type="ORF">Tci_011312</name>
</gene>
<organism evidence="11">
    <name type="scientific">Tanacetum cinerariifolium</name>
    <name type="common">Dalmatian daisy</name>
    <name type="synonym">Chrysanthemum cinerariifolium</name>
    <dbReference type="NCBI Taxonomy" id="118510"/>
    <lineage>
        <taxon>Eukaryota</taxon>
        <taxon>Viridiplantae</taxon>
        <taxon>Streptophyta</taxon>
        <taxon>Embryophyta</taxon>
        <taxon>Tracheophyta</taxon>
        <taxon>Spermatophyta</taxon>
        <taxon>Magnoliopsida</taxon>
        <taxon>eudicotyledons</taxon>
        <taxon>Gunneridae</taxon>
        <taxon>Pentapetalae</taxon>
        <taxon>asterids</taxon>
        <taxon>campanulids</taxon>
        <taxon>Asterales</taxon>
        <taxon>Asteraceae</taxon>
        <taxon>Asteroideae</taxon>
        <taxon>Anthemideae</taxon>
        <taxon>Anthemidinae</taxon>
        <taxon>Tanacetum</taxon>
    </lineage>
</organism>
<dbReference type="Pfam" id="PF17921">
    <property type="entry name" value="Integrase_H2C2"/>
    <property type="match status" value="1"/>
</dbReference>
<dbReference type="InterPro" id="IPR001584">
    <property type="entry name" value="Integrase_cat-core"/>
</dbReference>
<dbReference type="InterPro" id="IPR000477">
    <property type="entry name" value="RT_dom"/>
</dbReference>
<proteinExistence type="predicted"/>
<dbReference type="InterPro" id="IPR036397">
    <property type="entry name" value="RNaseH_sf"/>
</dbReference>
<dbReference type="Gene3D" id="3.30.70.270">
    <property type="match status" value="1"/>
</dbReference>
<feature type="domain" description="Integrase catalytic" evidence="10">
    <location>
        <begin position="953"/>
        <end position="1069"/>
    </location>
</feature>
<keyword evidence="4" id="KW-0540">Nuclease</keyword>
<dbReference type="CDD" id="cd00303">
    <property type="entry name" value="retropepsin_like"/>
    <property type="match status" value="1"/>
</dbReference>
<evidence type="ECO:0000256" key="2">
    <source>
        <dbReference type="ARBA" id="ARBA00022679"/>
    </source>
</evidence>
<evidence type="ECO:0000256" key="6">
    <source>
        <dbReference type="ARBA" id="ARBA00022801"/>
    </source>
</evidence>
<dbReference type="Pfam" id="PF00665">
    <property type="entry name" value="rve"/>
    <property type="match status" value="1"/>
</dbReference>
<dbReference type="Pfam" id="PF00078">
    <property type="entry name" value="RVT_1"/>
    <property type="match status" value="1"/>
</dbReference>
<keyword evidence="5" id="KW-0255">Endonuclease</keyword>
<protein>
    <recommendedName>
        <fullName evidence="1">RNA-directed DNA polymerase</fullName>
        <ecNumber evidence="1">2.7.7.49</ecNumber>
    </recommendedName>
</protein>
<evidence type="ECO:0000313" key="11">
    <source>
        <dbReference type="EMBL" id="GEU39334.1"/>
    </source>
</evidence>
<accession>A0A6L2JUP9</accession>
<dbReference type="PROSITE" id="PS50994">
    <property type="entry name" value="INTEGRASE"/>
    <property type="match status" value="1"/>
</dbReference>
<keyword evidence="2" id="KW-0808">Transferase</keyword>
<dbReference type="EC" id="2.7.7.49" evidence="1"/>
<feature type="region of interest" description="Disordered" evidence="9">
    <location>
        <begin position="440"/>
        <end position="460"/>
    </location>
</feature>
<dbReference type="Pfam" id="PF17917">
    <property type="entry name" value="RT_RNaseH"/>
    <property type="match status" value="1"/>
</dbReference>
<dbReference type="GO" id="GO:0003964">
    <property type="term" value="F:RNA-directed DNA polymerase activity"/>
    <property type="evidence" value="ECO:0007669"/>
    <property type="project" value="UniProtKB-KW"/>
</dbReference>
<sequence>MHTRSKFYPNNSNATIPKRSNRRRFPNIVELEIRTIEEVVPMADRTMKELLQAPTEGYGEAIVIPEIFAENFEIKTNLLQLVQTNKFHGFKRDNPHTHISNFKRITSTLKYWDVPNDAIKLMLLPYSLEGATRIWYEKEPPNSILTWDDLDSLNPAAGGNLLSKTTREALKIIKNISKVRYSRSKSNVSRVNTNSKDNAYKTDDRIDKLADQILNLVEIVNKQVITPASVKAVEKNYVTCGGAHAYYDYIATDSNQPSVCAATGSYNQVSMPNRASHQIPPPGFAPVQNNPNRFNQNQVPNNQIQPGIPYELSSYMKSNEIMIKSMQNQINVLRDDFNKQKENLRRNLNNDMRSILGSFFQNQASTSGTLPSNIVPNPKGEMKDVTTRSGLAYEGPLIPANSPFEKVVEQNTKEITKKEYSNCPGSTAQVQPPVVPISIPEPDISRTQPKHTIPYPSRLNDQKLSDKATNQIEKFFQIFHDLHFDISFADTLLLMPKFASTIKSLLTNKDKLFELAKVPLNENCSAMLLKKLPEKLGDPGKFLIPCDFLGIDVYHALADLGASINLMPLSIWKKLSLPELTPTRMTLELADRSITHPKGVAKDVFVKVGKFHFPTDFVVVDFEADPRVPLILGRSFLRTGRALIDVNFNNSLYDPEGYIFYLEKLLNEDPFQLPPMDLKQAEETKAKSSIEEPPELELKELPSHLEYAFLEDSNKLPVIIAKDLKDVEKEALIKEDYKPAVQIQRRVNLKIHDIIKKEVIKLLDAGMIYPISDSPWVSSIHCVPKKGGMTVVANENNELIPTRLVTGWRVCIDYRKLNDATRKDHLPLPFMDQMLERLAGNEFYCFLDGFSGYFQIPIDPQDQEKATFTRPYGTFAYRRMPFGLCNAPGTFQMCKIAIFYDMIEKTMEVFMDDFSEAFEILKACHEGPSGGHHGANHTAKKVFDVGFFWPSIYRDAHEMIKTCDFCQRQGKISQRDEMPHNIVDYLSKWVEAKALPTNDAWVVFKFLKSLFSRFGTPREIISDRGTHFCNDQFTRVMIKYVVTHRLATAYHPQTNGQVKVSNRRLKRIFERTVGENRTSEGIVLGHMISKSGIEVDRAKVDVIAKLPHPTTVKGVRSFLGHDGFYRRFIQDFSKIARPMTHLLEKETPFVFSKECVDAFNTLKKKLTEAPILVVPDWNLLFELMCNASDFAIGAVMGQRKTKHFQPIHYDSKMMTEAQIHYTTTEKEMLAVVYAFEKFRPYLVLSKSIVYTDHSALKYFLNKQDAKLRLLRWVLLLQEFDITILDKKGSENLVDDHLSRLENPHKDVLENKDINENFSLETLGSLSCDSTIWFADIANLHAGNFIKKAFDILKACHDGPTGGYHGANLTVKKTSGQVEVSNRRLKRILERMVGENRASWSDKLDDALWAFCTTFKTLIGCTPYKLVYGKSCHLQIELEHRAYWDLKHVNFDLKTTGDHRKLQLNEFSELRYHAYENSVIYKERTNKLHDSKITNHIFNVGDQVLLVNSRRKIFSGKLKTRWSGPFTITQVFPYGTVELSLPNGPNFKVNGHRVKHYFGGDIPSKVVSDLYTFPMDK</sequence>
<dbReference type="Gene3D" id="2.40.70.10">
    <property type="entry name" value="Acid Proteases"/>
    <property type="match status" value="1"/>
</dbReference>
<dbReference type="InterPro" id="IPR041588">
    <property type="entry name" value="Integrase_H2C2"/>
</dbReference>
<evidence type="ECO:0000256" key="8">
    <source>
        <dbReference type="SAM" id="Coils"/>
    </source>
</evidence>
<evidence type="ECO:0000256" key="9">
    <source>
        <dbReference type="SAM" id="MobiDB-lite"/>
    </source>
</evidence>
<dbReference type="EMBL" id="BKCJ010001160">
    <property type="protein sequence ID" value="GEU39334.1"/>
    <property type="molecule type" value="Genomic_DNA"/>
</dbReference>